<comment type="caution">
    <text evidence="15">The sequence shown here is derived from an EMBL/GenBank/DDBJ whole genome shotgun (WGS) entry which is preliminary data.</text>
</comment>
<dbReference type="EMBL" id="JAPTMU010000181">
    <property type="protein sequence ID" value="KAJ4920625.1"/>
    <property type="molecule type" value="Genomic_DNA"/>
</dbReference>
<evidence type="ECO:0000259" key="14">
    <source>
        <dbReference type="PROSITE" id="PS51352"/>
    </source>
</evidence>
<dbReference type="PANTHER" id="PTHR22897:SF7">
    <property type="entry name" value="SULFHYDRYL OXIDASE 2"/>
    <property type="match status" value="1"/>
</dbReference>
<dbReference type="InterPro" id="IPR036774">
    <property type="entry name" value="ERV/ALR_sulphydryl_oxid_sf"/>
</dbReference>
<evidence type="ECO:0000313" key="16">
    <source>
        <dbReference type="Proteomes" id="UP001219934"/>
    </source>
</evidence>
<dbReference type="Gene3D" id="3.40.30.10">
    <property type="entry name" value="Glutaredoxin"/>
    <property type="match status" value="2"/>
</dbReference>
<comment type="cofactor">
    <cofactor evidence="1 10">
        <name>FAD</name>
        <dbReference type="ChEBI" id="CHEBI:57692"/>
    </cofactor>
</comment>
<keyword evidence="7" id="KW-1015">Disulfide bond</keyword>
<feature type="domain" description="ERV/ALR sulfhydryl oxidase" evidence="13">
    <location>
        <begin position="324"/>
        <end position="426"/>
    </location>
</feature>
<dbReference type="InterPro" id="IPR013766">
    <property type="entry name" value="Thioredoxin_domain"/>
</dbReference>
<name>A0AAD6F4T4_9TELE</name>
<evidence type="ECO:0000256" key="8">
    <source>
        <dbReference type="ARBA" id="ARBA00023180"/>
    </source>
</evidence>
<dbReference type="PROSITE" id="PS51324">
    <property type="entry name" value="ERV_ALR"/>
    <property type="match status" value="1"/>
</dbReference>
<proteinExistence type="inferred from homology"/>
<feature type="signal peptide" evidence="12">
    <location>
        <begin position="1"/>
        <end position="20"/>
    </location>
</feature>
<dbReference type="Gene3D" id="1.20.120.1960">
    <property type="entry name" value="QSOX sulfhydryl oxidase domain"/>
    <property type="match status" value="1"/>
</dbReference>
<dbReference type="GO" id="GO:0000139">
    <property type="term" value="C:Golgi membrane"/>
    <property type="evidence" value="ECO:0007669"/>
    <property type="project" value="TreeGrafter"/>
</dbReference>
<evidence type="ECO:0000256" key="11">
    <source>
        <dbReference type="SAM" id="MobiDB-lite"/>
    </source>
</evidence>
<evidence type="ECO:0000256" key="6">
    <source>
        <dbReference type="ARBA" id="ARBA00023002"/>
    </source>
</evidence>
<dbReference type="SUPFAM" id="SSF69000">
    <property type="entry name" value="FAD-dependent thiol oxidase"/>
    <property type="match status" value="1"/>
</dbReference>
<evidence type="ECO:0000256" key="12">
    <source>
        <dbReference type="SAM" id="SignalP"/>
    </source>
</evidence>
<dbReference type="GO" id="GO:0003756">
    <property type="term" value="F:protein disulfide isomerase activity"/>
    <property type="evidence" value="ECO:0007669"/>
    <property type="project" value="TreeGrafter"/>
</dbReference>
<feature type="compositionally biased region" description="Basic and acidic residues" evidence="11">
    <location>
        <begin position="668"/>
        <end position="679"/>
    </location>
</feature>
<comment type="catalytic activity">
    <reaction evidence="9 10">
        <text>2 R'C(R)SH + O2 = R'C(R)S-S(R)CR' + H2O2</text>
        <dbReference type="Rhea" id="RHEA:17357"/>
        <dbReference type="ChEBI" id="CHEBI:15379"/>
        <dbReference type="ChEBI" id="CHEBI:16240"/>
        <dbReference type="ChEBI" id="CHEBI:16520"/>
        <dbReference type="ChEBI" id="CHEBI:17412"/>
        <dbReference type="EC" id="1.8.3.2"/>
    </reaction>
</comment>
<organism evidence="15 16">
    <name type="scientific">Pogonophryne albipinna</name>
    <dbReference type="NCBI Taxonomy" id="1090488"/>
    <lineage>
        <taxon>Eukaryota</taxon>
        <taxon>Metazoa</taxon>
        <taxon>Chordata</taxon>
        <taxon>Craniata</taxon>
        <taxon>Vertebrata</taxon>
        <taxon>Euteleostomi</taxon>
        <taxon>Actinopterygii</taxon>
        <taxon>Neopterygii</taxon>
        <taxon>Teleostei</taxon>
        <taxon>Neoteleostei</taxon>
        <taxon>Acanthomorphata</taxon>
        <taxon>Eupercaria</taxon>
        <taxon>Perciformes</taxon>
        <taxon>Notothenioidei</taxon>
        <taxon>Pogonophryne</taxon>
    </lineage>
</organism>
<dbReference type="PANTHER" id="PTHR22897">
    <property type="entry name" value="QUIESCIN Q6-RELATED SULFHYDRYL OXIDASE"/>
    <property type="match status" value="1"/>
</dbReference>
<accession>A0AAD6F4T4</accession>
<feature type="compositionally biased region" description="Polar residues" evidence="11">
    <location>
        <begin position="658"/>
        <end position="667"/>
    </location>
</feature>
<dbReference type="FunFam" id="3.40.30.10:FF:000073">
    <property type="entry name" value="Sulfhydryl oxidase"/>
    <property type="match status" value="1"/>
</dbReference>
<dbReference type="InterPro" id="IPR039798">
    <property type="entry name" value="Sulfhydryl_oxidase"/>
</dbReference>
<feature type="chain" id="PRO_5042094698" description="Sulfhydryl oxidase" evidence="12">
    <location>
        <begin position="21"/>
        <end position="679"/>
    </location>
</feature>
<feature type="compositionally biased region" description="Basic and acidic residues" evidence="11">
    <location>
        <begin position="590"/>
        <end position="605"/>
    </location>
</feature>
<dbReference type="Proteomes" id="UP001219934">
    <property type="component" value="Unassembled WGS sequence"/>
</dbReference>
<evidence type="ECO:0000313" key="15">
    <source>
        <dbReference type="EMBL" id="KAJ4920625.1"/>
    </source>
</evidence>
<dbReference type="GO" id="GO:0016971">
    <property type="term" value="F:flavin-dependent sulfhydryl oxidase activity"/>
    <property type="evidence" value="ECO:0007669"/>
    <property type="project" value="InterPro"/>
</dbReference>
<keyword evidence="5 10" id="KW-0274">FAD</keyword>
<evidence type="ECO:0000259" key="13">
    <source>
        <dbReference type="PROSITE" id="PS51324"/>
    </source>
</evidence>
<dbReference type="EC" id="1.8.3.2" evidence="10"/>
<dbReference type="Pfam" id="PF18371">
    <property type="entry name" value="FAD_SOX"/>
    <property type="match status" value="1"/>
</dbReference>
<feature type="compositionally biased region" description="Basic and acidic residues" evidence="11">
    <location>
        <begin position="449"/>
        <end position="473"/>
    </location>
</feature>
<comment type="similarity">
    <text evidence="2">Belongs to the quiescin-sulfhydryl oxidase (QSOX) family.</text>
</comment>
<feature type="compositionally biased region" description="Basic and acidic residues" evidence="11">
    <location>
        <begin position="646"/>
        <end position="657"/>
    </location>
</feature>
<sequence>MLRLWFFSVGLWLLAPRCGSSPARLYTEEDPLVILSCGSFSPSVTNSSSAWFIQFYSSWCGHCIQYSETWKNLARDVQDWQQAVRVGVLDCAQEENFEVCKEFNIKFYPTFKYFRAHSPETERGTPYRDEDREIQSVRQVMVNILQNHTQQDWPDRCPPLRPYSSVELLPLLGQRSDHYTAIIVEEPDSYVGREVFSQKRLRFFFSSVLRALPGVQRRVSSTAGDQGGALQERESREWRDFSSSQVYAADLESALHYLLRVELATHSSLQGEELQVFKDLVTLVSKLYPGGGSVVKLMETLSDWLVSLPLLRIPYQAVLDLVDNKMRISGVFLGAELRWVGCQGSRAGLRGLQGEAAVLQVMRRYITTFFGCEACGRHFEQAAAESLQTVKSSEQQVLWLWEQHNRVNSRVAGSLSDDPLFPKAPWPSASLCASCHEEKLGVHQWNQDNGDRTERQDRESGQGVRTERQDRESGQGGRTGSQGRETGQGVRTGRQDRETGQGVRAERQDRESGQGPRTGRQDRDPGQIDRTGGQGRETGQRDRTGSQGRETGQGVRAGRQDRESGQGDRTGSQDRESGQGDRTGSQGRETGQEVRAGRQDRESGQGDRTGSQGRETGQGVRTGGQGRETGQRVRTGSQDRGSGQGDRTERQDRKSGQGDRTGSQGRETGQRDRTGSQGR</sequence>
<evidence type="ECO:0000256" key="3">
    <source>
        <dbReference type="ARBA" id="ARBA00022630"/>
    </source>
</evidence>
<gene>
    <name evidence="15" type="ORF">JOQ06_017734</name>
</gene>
<dbReference type="Pfam" id="PF04777">
    <property type="entry name" value="Evr1_Alr"/>
    <property type="match status" value="1"/>
</dbReference>
<dbReference type="InterPro" id="IPR040986">
    <property type="entry name" value="QSOX_FAD-bd_dom"/>
</dbReference>
<dbReference type="InterPro" id="IPR042568">
    <property type="entry name" value="QSOX_FAD-bd_sf"/>
</dbReference>
<evidence type="ECO:0000256" key="5">
    <source>
        <dbReference type="ARBA" id="ARBA00022827"/>
    </source>
</evidence>
<dbReference type="SUPFAM" id="SSF52833">
    <property type="entry name" value="Thioredoxin-like"/>
    <property type="match status" value="1"/>
</dbReference>
<dbReference type="InterPro" id="IPR017905">
    <property type="entry name" value="ERV/ALR_sulphydryl_oxidase"/>
</dbReference>
<feature type="compositionally biased region" description="Polar residues" evidence="11">
    <location>
        <begin position="580"/>
        <end position="589"/>
    </location>
</feature>
<dbReference type="GO" id="GO:0006457">
    <property type="term" value="P:protein folding"/>
    <property type="evidence" value="ECO:0007669"/>
    <property type="project" value="TreeGrafter"/>
</dbReference>
<evidence type="ECO:0000256" key="7">
    <source>
        <dbReference type="ARBA" id="ARBA00023157"/>
    </source>
</evidence>
<evidence type="ECO:0000256" key="10">
    <source>
        <dbReference type="RuleBase" id="RU371123"/>
    </source>
</evidence>
<feature type="region of interest" description="Disordered" evidence="11">
    <location>
        <begin position="443"/>
        <end position="679"/>
    </location>
</feature>
<keyword evidence="3 10" id="KW-0285">Flavoprotein</keyword>
<dbReference type="CDD" id="cd02992">
    <property type="entry name" value="PDI_a_QSOX"/>
    <property type="match status" value="1"/>
</dbReference>
<dbReference type="Pfam" id="PF00085">
    <property type="entry name" value="Thioredoxin"/>
    <property type="match status" value="1"/>
</dbReference>
<evidence type="ECO:0000256" key="2">
    <source>
        <dbReference type="ARBA" id="ARBA00006041"/>
    </source>
</evidence>
<dbReference type="InterPro" id="IPR036249">
    <property type="entry name" value="Thioredoxin-like_sf"/>
</dbReference>
<evidence type="ECO:0000256" key="9">
    <source>
        <dbReference type="ARBA" id="ARBA00048864"/>
    </source>
</evidence>
<evidence type="ECO:0000256" key="4">
    <source>
        <dbReference type="ARBA" id="ARBA00022729"/>
    </source>
</evidence>
<keyword evidence="6 10" id="KW-0560">Oxidoreductase</keyword>
<dbReference type="GO" id="GO:0005615">
    <property type="term" value="C:extracellular space"/>
    <property type="evidence" value="ECO:0007669"/>
    <property type="project" value="TreeGrafter"/>
</dbReference>
<protein>
    <recommendedName>
        <fullName evidence="10">Sulfhydryl oxidase</fullName>
        <ecNumber evidence="10">1.8.3.2</ecNumber>
    </recommendedName>
</protein>
<keyword evidence="8" id="KW-0325">Glycoprotein</keyword>
<evidence type="ECO:0000256" key="1">
    <source>
        <dbReference type="ARBA" id="ARBA00001974"/>
    </source>
</evidence>
<feature type="compositionally biased region" description="Basic and acidic residues" evidence="11">
    <location>
        <begin position="558"/>
        <end position="579"/>
    </location>
</feature>
<feature type="domain" description="Thioredoxin" evidence="14">
    <location>
        <begin position="14"/>
        <end position="146"/>
    </location>
</feature>
<reference evidence="15" key="1">
    <citation type="submission" date="2022-11" db="EMBL/GenBank/DDBJ databases">
        <title>Chromosome-level genome of Pogonophryne albipinna.</title>
        <authorList>
            <person name="Jo E."/>
        </authorList>
    </citation>
    <scope>NUCLEOTIDE SEQUENCE</scope>
    <source>
        <strain evidence="15">SGF0006</strain>
        <tissue evidence="15">Muscle</tissue>
    </source>
</reference>
<dbReference type="AlphaFoldDB" id="A0AAD6F4T4"/>
<keyword evidence="4 12" id="KW-0732">Signal</keyword>
<keyword evidence="16" id="KW-1185">Reference proteome</keyword>
<dbReference type="Gene3D" id="1.20.120.310">
    <property type="entry name" value="ERV/ALR sulfhydryl oxidase domain"/>
    <property type="match status" value="1"/>
</dbReference>
<dbReference type="FunFam" id="1.20.120.1960:FF:000001">
    <property type="entry name" value="Sulfhydryl oxidase"/>
    <property type="match status" value="1"/>
</dbReference>
<feature type="compositionally biased region" description="Basic and acidic residues" evidence="11">
    <location>
        <begin position="493"/>
        <end position="512"/>
    </location>
</feature>
<dbReference type="PROSITE" id="PS51352">
    <property type="entry name" value="THIOREDOXIN_2"/>
    <property type="match status" value="1"/>
</dbReference>
<feature type="non-terminal residue" evidence="15">
    <location>
        <position position="679"/>
    </location>
</feature>